<evidence type="ECO:0000313" key="3">
    <source>
        <dbReference type="Proteomes" id="UP000187609"/>
    </source>
</evidence>
<protein>
    <submittedName>
        <fullName evidence="2">Uncharacterized protein</fullName>
    </submittedName>
</protein>
<dbReference type="Proteomes" id="UP000187609">
    <property type="component" value="Unassembled WGS sequence"/>
</dbReference>
<reference evidence="2" key="1">
    <citation type="submission" date="2016-11" db="EMBL/GenBank/DDBJ databases">
        <title>The genome of Nicotiana attenuata.</title>
        <authorList>
            <person name="Xu S."/>
            <person name="Brockmoeller T."/>
            <person name="Gaquerel E."/>
            <person name="Navarro A."/>
            <person name="Kuhl H."/>
            <person name="Gase K."/>
            <person name="Ling Z."/>
            <person name="Zhou W."/>
            <person name="Kreitzer C."/>
            <person name="Stanke M."/>
            <person name="Tang H."/>
            <person name="Lyons E."/>
            <person name="Pandey P."/>
            <person name="Pandey S.P."/>
            <person name="Timmermann B."/>
            <person name="Baldwin I.T."/>
        </authorList>
    </citation>
    <scope>NUCLEOTIDE SEQUENCE [LARGE SCALE GENOMIC DNA]</scope>
    <source>
        <strain evidence="2">UT</strain>
    </source>
</reference>
<keyword evidence="1" id="KW-0812">Transmembrane</keyword>
<feature type="transmembrane region" description="Helical" evidence="1">
    <location>
        <begin position="95"/>
        <end position="114"/>
    </location>
</feature>
<dbReference type="AlphaFoldDB" id="A0A314LFN3"/>
<name>A0A314LFN3_NICAT</name>
<dbReference type="EMBL" id="MJEQ01000020">
    <property type="protein sequence ID" value="OIT40505.1"/>
    <property type="molecule type" value="Genomic_DNA"/>
</dbReference>
<proteinExistence type="predicted"/>
<organism evidence="2 3">
    <name type="scientific">Nicotiana attenuata</name>
    <name type="common">Coyote tobacco</name>
    <dbReference type="NCBI Taxonomy" id="49451"/>
    <lineage>
        <taxon>Eukaryota</taxon>
        <taxon>Viridiplantae</taxon>
        <taxon>Streptophyta</taxon>
        <taxon>Embryophyta</taxon>
        <taxon>Tracheophyta</taxon>
        <taxon>Spermatophyta</taxon>
        <taxon>Magnoliopsida</taxon>
        <taxon>eudicotyledons</taxon>
        <taxon>Gunneridae</taxon>
        <taxon>Pentapetalae</taxon>
        <taxon>asterids</taxon>
        <taxon>lamiids</taxon>
        <taxon>Solanales</taxon>
        <taxon>Solanaceae</taxon>
        <taxon>Nicotianoideae</taxon>
        <taxon>Nicotianeae</taxon>
        <taxon>Nicotiana</taxon>
    </lineage>
</organism>
<gene>
    <name evidence="2" type="ORF">A4A49_55307</name>
</gene>
<evidence type="ECO:0000256" key="1">
    <source>
        <dbReference type="SAM" id="Phobius"/>
    </source>
</evidence>
<dbReference type="SMR" id="A0A314LFN3"/>
<accession>A0A314LFN3</accession>
<dbReference type="Gramene" id="OIT40505">
    <property type="protein sequence ID" value="OIT40505"/>
    <property type="gene ID" value="A4A49_55307"/>
</dbReference>
<keyword evidence="1" id="KW-0472">Membrane</keyword>
<comment type="caution">
    <text evidence="2">The sequence shown here is derived from an EMBL/GenBank/DDBJ whole genome shotgun (WGS) entry which is preliminary data.</text>
</comment>
<keyword evidence="1" id="KW-1133">Transmembrane helix</keyword>
<sequence length="117" mass="13876">MIFGQGEKCAYWEWEDNELPPRVIELICNLKKEKDWLKRERNALQRKVIDLEKYVVVGGTEMLKENDVLKKKVADLENLLVHDVRVNQKLKNKVFKQWIVICILCCFVGIIASWKME</sequence>
<evidence type="ECO:0000313" key="2">
    <source>
        <dbReference type="EMBL" id="OIT40505.1"/>
    </source>
</evidence>
<keyword evidence="3" id="KW-1185">Reference proteome</keyword>